<keyword evidence="6" id="KW-1185">Reference proteome</keyword>
<evidence type="ECO:0000313" key="5">
    <source>
        <dbReference type="EMBL" id="MBT0773743.1"/>
    </source>
</evidence>
<comment type="cofactor">
    <cofactor evidence="1">
        <name>Mg(2+)</name>
        <dbReference type="ChEBI" id="CHEBI:18420"/>
    </cofactor>
</comment>
<dbReference type="GO" id="GO:0016829">
    <property type="term" value="F:lyase activity"/>
    <property type="evidence" value="ECO:0007669"/>
    <property type="project" value="UniProtKB-KW"/>
</dbReference>
<dbReference type="InterPro" id="IPR011206">
    <property type="entry name" value="Citrate_lyase_beta/mcl1/mcl2"/>
</dbReference>
<keyword evidence="5" id="KW-0456">Lyase</keyword>
<dbReference type="EMBL" id="JAHBAY010000019">
    <property type="protein sequence ID" value="MBT0773743.1"/>
    <property type="molecule type" value="Genomic_DNA"/>
</dbReference>
<accession>A0ABS5TSJ2</accession>
<sequence length="272" mass="28179">MRPEPAAPAGPAWLFCPADRPDRYGKAAAAADVVILDLEDAVAAGDKPAARRALVDHPLDPATTVVRLNPTSSPEHAADLRALSDTGYTTVMLAKTESPEQVTALAPLGVIALVETPRGVVGCTAIAAAANTVGLMWGADDLIAGLGGTSSRHADGSYRDVALVARSSVLLAAGAFGRFRLDAVHLDLTDQEGLRARVDDAVASGFSGTACIHPSQVPVVRAGYRPAEAEAGWARRLLAAAPGERGVFAFEGRMVDAPLLRHAEAILRRAGD</sequence>
<dbReference type="InterPro" id="IPR005000">
    <property type="entry name" value="Aldolase/citrate-lyase_domain"/>
</dbReference>
<dbReference type="InterPro" id="IPR015813">
    <property type="entry name" value="Pyrv/PenolPyrv_kinase-like_dom"/>
</dbReference>
<proteinExistence type="predicted"/>
<keyword evidence="2" id="KW-0479">Metal-binding</keyword>
<name>A0ABS5TSJ2_9ACTN</name>
<dbReference type="Pfam" id="PF03328">
    <property type="entry name" value="HpcH_HpaI"/>
    <property type="match status" value="1"/>
</dbReference>
<organism evidence="5 6">
    <name type="scientific">Kineosporia corallincola</name>
    <dbReference type="NCBI Taxonomy" id="2835133"/>
    <lineage>
        <taxon>Bacteria</taxon>
        <taxon>Bacillati</taxon>
        <taxon>Actinomycetota</taxon>
        <taxon>Actinomycetes</taxon>
        <taxon>Kineosporiales</taxon>
        <taxon>Kineosporiaceae</taxon>
        <taxon>Kineosporia</taxon>
    </lineage>
</organism>
<evidence type="ECO:0000256" key="3">
    <source>
        <dbReference type="ARBA" id="ARBA00022842"/>
    </source>
</evidence>
<evidence type="ECO:0000256" key="2">
    <source>
        <dbReference type="ARBA" id="ARBA00022723"/>
    </source>
</evidence>
<gene>
    <name evidence="5" type="ORF">KIH74_32660</name>
</gene>
<reference evidence="5 6" key="1">
    <citation type="submission" date="2021-05" db="EMBL/GenBank/DDBJ databases">
        <title>Kineosporia and Streptomyces sp. nov. two new marine actinobacteria isolated from Coral.</title>
        <authorList>
            <person name="Buangrab K."/>
            <person name="Sutthacheep M."/>
            <person name="Yeemin T."/>
            <person name="Harunari E."/>
            <person name="Igarashi Y."/>
            <person name="Kanchanasin P."/>
            <person name="Tanasupawat S."/>
            <person name="Phongsopitanun W."/>
        </authorList>
    </citation>
    <scope>NUCLEOTIDE SEQUENCE [LARGE SCALE GENOMIC DNA]</scope>
    <source>
        <strain evidence="5 6">J2-2</strain>
    </source>
</reference>
<dbReference type="PIRSF" id="PIRSF015582">
    <property type="entry name" value="Cit_lyase_B"/>
    <property type="match status" value="1"/>
</dbReference>
<evidence type="ECO:0000313" key="6">
    <source>
        <dbReference type="Proteomes" id="UP001197247"/>
    </source>
</evidence>
<dbReference type="InterPro" id="IPR040442">
    <property type="entry name" value="Pyrv_kinase-like_dom_sf"/>
</dbReference>
<dbReference type="Proteomes" id="UP001197247">
    <property type="component" value="Unassembled WGS sequence"/>
</dbReference>
<evidence type="ECO:0000256" key="1">
    <source>
        <dbReference type="ARBA" id="ARBA00001946"/>
    </source>
</evidence>
<protein>
    <submittedName>
        <fullName evidence="5">CoA ester lyase</fullName>
    </submittedName>
</protein>
<dbReference type="PANTHER" id="PTHR32308">
    <property type="entry name" value="LYASE BETA SUBUNIT, PUTATIVE (AFU_ORTHOLOGUE AFUA_4G13030)-RELATED"/>
    <property type="match status" value="1"/>
</dbReference>
<evidence type="ECO:0000259" key="4">
    <source>
        <dbReference type="Pfam" id="PF03328"/>
    </source>
</evidence>
<dbReference type="SUPFAM" id="SSF51621">
    <property type="entry name" value="Phosphoenolpyruvate/pyruvate domain"/>
    <property type="match status" value="1"/>
</dbReference>
<keyword evidence="3" id="KW-0460">Magnesium</keyword>
<feature type="domain" description="HpcH/HpaI aldolase/citrate lyase" evidence="4">
    <location>
        <begin position="14"/>
        <end position="214"/>
    </location>
</feature>
<dbReference type="PANTHER" id="PTHR32308:SF10">
    <property type="entry name" value="CITRATE LYASE SUBUNIT BETA"/>
    <property type="match status" value="1"/>
</dbReference>
<dbReference type="Gene3D" id="3.20.20.60">
    <property type="entry name" value="Phosphoenolpyruvate-binding domains"/>
    <property type="match status" value="1"/>
</dbReference>
<comment type="caution">
    <text evidence="5">The sequence shown here is derived from an EMBL/GenBank/DDBJ whole genome shotgun (WGS) entry which is preliminary data.</text>
</comment>